<evidence type="ECO:0000313" key="2">
    <source>
        <dbReference type="Proteomes" id="UP000605201"/>
    </source>
</evidence>
<protein>
    <submittedName>
        <fullName evidence="1">Uncharacterized protein</fullName>
    </submittedName>
</protein>
<accession>A0A8J6TKN9</accession>
<dbReference type="EMBL" id="JACNIG010000055">
    <property type="protein sequence ID" value="MBC8430551.1"/>
    <property type="molecule type" value="Genomic_DNA"/>
</dbReference>
<evidence type="ECO:0000313" key="1">
    <source>
        <dbReference type="EMBL" id="MBC8430551.1"/>
    </source>
</evidence>
<comment type="caution">
    <text evidence="1">The sequence shown here is derived from an EMBL/GenBank/DDBJ whole genome shotgun (WGS) entry which is preliminary data.</text>
</comment>
<dbReference type="AlphaFoldDB" id="A0A8J6TKN9"/>
<organism evidence="1 2">
    <name type="scientific">Candidatus Desulfatibia vada</name>
    <dbReference type="NCBI Taxonomy" id="2841696"/>
    <lineage>
        <taxon>Bacteria</taxon>
        <taxon>Pseudomonadati</taxon>
        <taxon>Thermodesulfobacteriota</taxon>
        <taxon>Desulfobacteria</taxon>
        <taxon>Desulfobacterales</taxon>
        <taxon>Desulfobacterales incertae sedis</taxon>
        <taxon>Candidatus Desulfatibia</taxon>
    </lineage>
</organism>
<sequence length="94" mass="11073">MTTFHWGSKPYCFLVPPISVDDWKKERYVDPDELLIYVASMKDYLSSPTNRQIENLTDHVKQLQRIGNLPKDPEGRWFGPYKPESIIPNLEQLH</sequence>
<reference evidence="1 2" key="1">
    <citation type="submission" date="2020-08" db="EMBL/GenBank/DDBJ databases">
        <title>Bridging the membrane lipid divide: bacteria of the FCB group superphylum have the potential to synthesize archaeal ether lipids.</title>
        <authorList>
            <person name="Villanueva L."/>
            <person name="Von Meijenfeldt F.A.B."/>
            <person name="Westbye A.B."/>
            <person name="Yadav S."/>
            <person name="Hopmans E.C."/>
            <person name="Dutilh B.E."/>
            <person name="Sinninghe Damste J.S."/>
        </authorList>
    </citation>
    <scope>NUCLEOTIDE SEQUENCE [LARGE SCALE GENOMIC DNA]</scope>
    <source>
        <strain evidence="1">NIOZ-UU17</strain>
    </source>
</reference>
<proteinExistence type="predicted"/>
<name>A0A8J6TKN9_9BACT</name>
<gene>
    <name evidence="1" type="ORF">H8D96_01400</name>
</gene>
<dbReference type="Proteomes" id="UP000605201">
    <property type="component" value="Unassembled WGS sequence"/>
</dbReference>